<accession>A0ABT8C1K3</accession>
<dbReference type="EMBL" id="JAUFQC010000027">
    <property type="protein sequence ID" value="MDN3612539.1"/>
    <property type="molecule type" value="Genomic_DNA"/>
</dbReference>
<dbReference type="SUPFAM" id="SSF54427">
    <property type="entry name" value="NTF2-like"/>
    <property type="match status" value="1"/>
</dbReference>
<dbReference type="RefSeq" id="WP_076589183.1">
    <property type="nucleotide sequence ID" value="NZ_JABEYA020000006.1"/>
</dbReference>
<dbReference type="Pfam" id="PF13474">
    <property type="entry name" value="SnoaL_3"/>
    <property type="match status" value="1"/>
</dbReference>
<feature type="domain" description="SnoaL-like" evidence="1">
    <location>
        <begin position="2"/>
        <end position="115"/>
    </location>
</feature>
<dbReference type="InterPro" id="IPR032710">
    <property type="entry name" value="NTF2-like_dom_sf"/>
</dbReference>
<reference evidence="3" key="1">
    <citation type="journal article" date="2019" name="Int. J. Syst. Evol. Microbiol.">
        <title>The Global Catalogue of Microorganisms (GCM) 10K type strain sequencing project: providing services to taxonomists for standard genome sequencing and annotation.</title>
        <authorList>
            <consortium name="The Broad Institute Genomics Platform"/>
            <consortium name="The Broad Institute Genome Sequencing Center for Infectious Disease"/>
            <person name="Wu L."/>
            <person name="Ma J."/>
        </authorList>
    </citation>
    <scope>NUCLEOTIDE SEQUENCE [LARGE SCALE GENOMIC DNA]</scope>
    <source>
        <strain evidence="3">CECT 7398</strain>
    </source>
</reference>
<evidence type="ECO:0000259" key="1">
    <source>
        <dbReference type="Pfam" id="PF13474"/>
    </source>
</evidence>
<gene>
    <name evidence="2" type="ORF">QWZ16_23350</name>
</gene>
<evidence type="ECO:0000313" key="2">
    <source>
        <dbReference type="EMBL" id="MDN3612539.1"/>
    </source>
</evidence>
<sequence>MNEFIKAYELALASQDWNELSPLVHDDCVVTFSEGTHKGKEQVEAAFRKTFALIKDETYKISHIYCAIESDSVAVFSFNFDWSGVIDGKIESGGGRGTSTIVRSDKQWQLISEHLGPNA</sequence>
<name>A0ABT8C1K3_9VIBR</name>
<protein>
    <submittedName>
        <fullName evidence="2">Nuclear transport factor 2 family protein</fullName>
    </submittedName>
</protein>
<proteinExistence type="predicted"/>
<comment type="caution">
    <text evidence="2">The sequence shown here is derived from an EMBL/GenBank/DDBJ whole genome shotgun (WGS) entry which is preliminary data.</text>
</comment>
<dbReference type="Gene3D" id="3.10.450.50">
    <property type="match status" value="1"/>
</dbReference>
<organism evidence="2 3">
    <name type="scientific">Vibrio ostreicida</name>
    <dbReference type="NCBI Taxonomy" id="526588"/>
    <lineage>
        <taxon>Bacteria</taxon>
        <taxon>Pseudomonadati</taxon>
        <taxon>Pseudomonadota</taxon>
        <taxon>Gammaproteobacteria</taxon>
        <taxon>Vibrionales</taxon>
        <taxon>Vibrionaceae</taxon>
        <taxon>Vibrio</taxon>
    </lineage>
</organism>
<evidence type="ECO:0000313" key="3">
    <source>
        <dbReference type="Proteomes" id="UP001238540"/>
    </source>
</evidence>
<dbReference type="Proteomes" id="UP001238540">
    <property type="component" value="Unassembled WGS sequence"/>
</dbReference>
<keyword evidence="3" id="KW-1185">Reference proteome</keyword>
<dbReference type="InterPro" id="IPR037401">
    <property type="entry name" value="SnoaL-like"/>
</dbReference>